<name>A0ACC2VID0_9TREE</name>
<evidence type="ECO:0000313" key="1">
    <source>
        <dbReference type="EMBL" id="KAJ9099143.1"/>
    </source>
</evidence>
<dbReference type="EMBL" id="JASBWT010000013">
    <property type="protein sequence ID" value="KAJ9099143.1"/>
    <property type="molecule type" value="Genomic_DNA"/>
</dbReference>
<organism evidence="1 2">
    <name type="scientific">Naganishia friedmannii</name>
    <dbReference type="NCBI Taxonomy" id="89922"/>
    <lineage>
        <taxon>Eukaryota</taxon>
        <taxon>Fungi</taxon>
        <taxon>Dikarya</taxon>
        <taxon>Basidiomycota</taxon>
        <taxon>Agaricomycotina</taxon>
        <taxon>Tremellomycetes</taxon>
        <taxon>Filobasidiales</taxon>
        <taxon>Filobasidiaceae</taxon>
        <taxon>Naganishia</taxon>
    </lineage>
</organism>
<keyword evidence="2" id="KW-1185">Reference proteome</keyword>
<reference evidence="1" key="1">
    <citation type="submission" date="2023-04" db="EMBL/GenBank/DDBJ databases">
        <title>Draft Genome sequencing of Naganishia species isolated from polar environments using Oxford Nanopore Technology.</title>
        <authorList>
            <person name="Leo P."/>
            <person name="Venkateswaran K."/>
        </authorList>
    </citation>
    <scope>NUCLEOTIDE SEQUENCE</scope>
    <source>
        <strain evidence="1">MNA-CCFEE 5423</strain>
    </source>
</reference>
<accession>A0ACC2VID0</accession>
<protein>
    <submittedName>
        <fullName evidence="1">Uncharacterized protein</fullName>
    </submittedName>
</protein>
<dbReference type="Proteomes" id="UP001227268">
    <property type="component" value="Unassembled WGS sequence"/>
</dbReference>
<proteinExistence type="predicted"/>
<sequence>MTPITEEQPTRAPRSHSKPKPNADAARAALRIVFQKAGAPPVPPHPLPPTPFSPHHNLAAAACSDPKAQADLLEALSNPFLYQRHAHLVAYLQTLIQSLEAACAAAHAYARGEYMTDDPIKLSLKRVADEWSRVITPLQLLNGPKVSKVMGDVPGWENEEAKKKAVGRKLTEMAMAKQKCIGSIKKIQLAYEEGSQSDLAKAEKTFDAALTQLIDFATLVATIDHELAVAIQGVVIKVLAEGDGLQELAYRHKQK</sequence>
<evidence type="ECO:0000313" key="2">
    <source>
        <dbReference type="Proteomes" id="UP001227268"/>
    </source>
</evidence>
<comment type="caution">
    <text evidence="1">The sequence shown here is derived from an EMBL/GenBank/DDBJ whole genome shotgun (WGS) entry which is preliminary data.</text>
</comment>
<gene>
    <name evidence="1" type="ORF">QFC21_004022</name>
</gene>